<reference evidence="1 2" key="1">
    <citation type="journal article" date="2016" name="Nat. Biotechnol.">
        <title>Measurement of bacterial replication rates in microbial communities.</title>
        <authorList>
            <person name="Brown C.T."/>
            <person name="Olm M.R."/>
            <person name="Thomas B.C."/>
            <person name="Banfield J.F."/>
        </authorList>
    </citation>
    <scope>NUCLEOTIDE SEQUENCE [LARGE SCALE GENOMIC DNA]</scope>
    <source>
        <strain evidence="1">42_262</strain>
    </source>
</reference>
<evidence type="ECO:0000313" key="1">
    <source>
        <dbReference type="EMBL" id="OKZ46129.1"/>
    </source>
</evidence>
<evidence type="ECO:0000313" key="2">
    <source>
        <dbReference type="Proteomes" id="UP000186631"/>
    </source>
</evidence>
<protein>
    <submittedName>
        <fullName evidence="1">Uncharacterized protein</fullName>
    </submittedName>
</protein>
<proteinExistence type="predicted"/>
<dbReference type="Proteomes" id="UP000186631">
    <property type="component" value="Unassembled WGS sequence"/>
</dbReference>
<gene>
    <name evidence="1" type="ORF">BHV80_11035</name>
</gene>
<dbReference type="AlphaFoldDB" id="A0A1Q6IZ52"/>
<dbReference type="EMBL" id="MNQV01000204">
    <property type="protein sequence ID" value="OKZ46129.1"/>
    <property type="molecule type" value="Genomic_DNA"/>
</dbReference>
<sequence>MKARIKSTGVLVDVIPKVNINAQHSGDNLYVCDNMVFRECELDFLNVGNLVIDWEQRRYELAKDIIKAVVADDCGGNSDAIAKYAVNCADALIKRLKEVNNE</sequence>
<name>A0A1Q6IZ52_PHOVU</name>
<organism evidence="1 2">
    <name type="scientific">Phocaeicola vulgatus</name>
    <name type="common">Bacteroides vulgatus</name>
    <dbReference type="NCBI Taxonomy" id="821"/>
    <lineage>
        <taxon>Bacteria</taxon>
        <taxon>Pseudomonadati</taxon>
        <taxon>Bacteroidota</taxon>
        <taxon>Bacteroidia</taxon>
        <taxon>Bacteroidales</taxon>
        <taxon>Bacteroidaceae</taxon>
        <taxon>Phocaeicola</taxon>
    </lineage>
</organism>
<dbReference type="RefSeq" id="WP_134770615.1">
    <property type="nucleotide sequence ID" value="NZ_CAXTGH010000003.1"/>
</dbReference>
<accession>A0A1Q6IZ52</accession>
<comment type="caution">
    <text evidence="1">The sequence shown here is derived from an EMBL/GenBank/DDBJ whole genome shotgun (WGS) entry which is preliminary data.</text>
</comment>